<organism evidence="1 2">
    <name type="scientific">Enterovibrio nigricans DSM 22720</name>
    <dbReference type="NCBI Taxonomy" id="1121868"/>
    <lineage>
        <taxon>Bacteria</taxon>
        <taxon>Pseudomonadati</taxon>
        <taxon>Pseudomonadota</taxon>
        <taxon>Gammaproteobacteria</taxon>
        <taxon>Vibrionales</taxon>
        <taxon>Vibrionaceae</taxon>
        <taxon>Enterovibrio</taxon>
    </lineage>
</organism>
<keyword evidence="2" id="KW-1185">Reference proteome</keyword>
<reference evidence="2" key="1">
    <citation type="submission" date="2017-02" db="EMBL/GenBank/DDBJ databases">
        <authorList>
            <person name="Varghese N."/>
            <person name="Submissions S."/>
        </authorList>
    </citation>
    <scope>NUCLEOTIDE SEQUENCE [LARGE SCALE GENOMIC DNA]</scope>
    <source>
        <strain evidence="2">DSM 22720</strain>
    </source>
</reference>
<dbReference type="AlphaFoldDB" id="A0A1T4UE37"/>
<dbReference type="OrthoDB" id="9859206at2"/>
<dbReference type="RefSeq" id="WP_004411484.1">
    <property type="nucleotide sequence ID" value="NZ_FUXU01000013.1"/>
</dbReference>
<sequence>MQALDNNIMRKVYIKYGSKITSSVIGCSQSHVCRVAKENNWPSPSGNDVHKLIMASLYKTENF</sequence>
<dbReference type="Proteomes" id="UP000190162">
    <property type="component" value="Unassembled WGS sequence"/>
</dbReference>
<proteinExistence type="predicted"/>
<gene>
    <name evidence="1" type="ORF">SAMN02745132_01512</name>
</gene>
<evidence type="ECO:0000313" key="1">
    <source>
        <dbReference type="EMBL" id="SKA50923.1"/>
    </source>
</evidence>
<evidence type="ECO:0000313" key="2">
    <source>
        <dbReference type="Proteomes" id="UP000190162"/>
    </source>
</evidence>
<accession>A0A1T4UE37</accession>
<dbReference type="EMBL" id="FUXU01000013">
    <property type="protein sequence ID" value="SKA50923.1"/>
    <property type="molecule type" value="Genomic_DNA"/>
</dbReference>
<protein>
    <submittedName>
        <fullName evidence="1">Uncharacterized protein</fullName>
    </submittedName>
</protein>
<name>A0A1T4UE37_9GAMM</name>